<feature type="coiled-coil region" evidence="1">
    <location>
        <begin position="360"/>
        <end position="422"/>
    </location>
</feature>
<evidence type="ECO:0000256" key="2">
    <source>
        <dbReference type="SAM" id="MobiDB-lite"/>
    </source>
</evidence>
<keyword evidence="4" id="KW-1185">Reference proteome</keyword>
<gene>
    <name evidence="3" type="ORF">EMPS_05943</name>
</gene>
<reference evidence="3" key="1">
    <citation type="submission" date="2021-11" db="EMBL/GenBank/DDBJ databases">
        <authorList>
            <person name="Herlambang A."/>
            <person name="Guo Y."/>
            <person name="Takashima Y."/>
            <person name="Nishizawa T."/>
        </authorList>
    </citation>
    <scope>NUCLEOTIDE SEQUENCE</scope>
    <source>
        <strain evidence="3">E1425</strain>
    </source>
</reference>
<evidence type="ECO:0000256" key="1">
    <source>
        <dbReference type="SAM" id="Coils"/>
    </source>
</evidence>
<keyword evidence="1" id="KW-0175">Coiled coil</keyword>
<reference evidence="3" key="2">
    <citation type="journal article" date="2022" name="Microbiol. Resour. Announc.">
        <title>Whole-Genome Sequence of Entomortierella parvispora E1425, a Mucoromycotan Fungus Associated with Burkholderiaceae-Related Endosymbiotic Bacteria.</title>
        <authorList>
            <person name="Herlambang A."/>
            <person name="Guo Y."/>
            <person name="Takashima Y."/>
            <person name="Narisawa K."/>
            <person name="Ohta H."/>
            <person name="Nishizawa T."/>
        </authorList>
    </citation>
    <scope>NUCLEOTIDE SEQUENCE</scope>
    <source>
        <strain evidence="3">E1425</strain>
    </source>
</reference>
<feature type="region of interest" description="Disordered" evidence="2">
    <location>
        <begin position="51"/>
        <end position="97"/>
    </location>
</feature>
<sequence>MSDENAIEMKYHLSAGTTLVKNKMESPAEGMPPQKTQKIGHVTSSQVLDSLPLHPITNTPRLHGLTYPPPGSGKQKNAGTMEKKPHTKSQLVSGKDRTVQTQLPFQPKSVPALVQEADADLETVSELEKQLEEAKIISKSLETELAKISTDLEIEQDKYNKEESELEQMVEDGTHHRADLERRNLERELELETLSEQVCAMESENDEKVAYIAEIKQQFEQFEYETCRELDYSELREEQEQVALLKEEVHLGQESMAMMLKTVPELEENSDFLGTEALRREVQEKEVYIQDLQIDLESFGVNLDDVLGLSINDEFEALKSRFNLTKGSSLFKEVSRCQVQLSSKYDRQFALMKHQFDVKLEQVNFKIRAHDSRIDNLQDKIFRAKESIQRSEEDFKAAEMEQLRLQSRAEDVRQEIEDVMRQLACL</sequence>
<name>A0A9P3LX88_9FUNG</name>
<dbReference type="EMBL" id="BQFW01000008">
    <property type="protein sequence ID" value="GJJ73585.1"/>
    <property type="molecule type" value="Genomic_DNA"/>
</dbReference>
<evidence type="ECO:0000313" key="4">
    <source>
        <dbReference type="Proteomes" id="UP000827284"/>
    </source>
</evidence>
<feature type="coiled-coil region" evidence="1">
    <location>
        <begin position="114"/>
        <end position="197"/>
    </location>
</feature>
<organism evidence="3 4">
    <name type="scientific">Entomortierella parvispora</name>
    <dbReference type="NCBI Taxonomy" id="205924"/>
    <lineage>
        <taxon>Eukaryota</taxon>
        <taxon>Fungi</taxon>
        <taxon>Fungi incertae sedis</taxon>
        <taxon>Mucoromycota</taxon>
        <taxon>Mortierellomycotina</taxon>
        <taxon>Mortierellomycetes</taxon>
        <taxon>Mortierellales</taxon>
        <taxon>Mortierellaceae</taxon>
        <taxon>Entomortierella</taxon>
    </lineage>
</organism>
<proteinExistence type="predicted"/>
<comment type="caution">
    <text evidence="3">The sequence shown here is derived from an EMBL/GenBank/DDBJ whole genome shotgun (WGS) entry which is preliminary data.</text>
</comment>
<protein>
    <submittedName>
        <fullName evidence="3">Uncharacterized protein</fullName>
    </submittedName>
</protein>
<dbReference type="Proteomes" id="UP000827284">
    <property type="component" value="Unassembled WGS sequence"/>
</dbReference>
<dbReference type="AlphaFoldDB" id="A0A9P3LX88"/>
<accession>A0A9P3LX88</accession>
<dbReference type="OrthoDB" id="2428858at2759"/>
<evidence type="ECO:0000313" key="3">
    <source>
        <dbReference type="EMBL" id="GJJ73585.1"/>
    </source>
</evidence>